<keyword evidence="3" id="KW-1185">Reference proteome</keyword>
<accession>A0A8X7VPE2</accession>
<evidence type="ECO:0000313" key="3">
    <source>
        <dbReference type="Proteomes" id="UP000886595"/>
    </source>
</evidence>
<dbReference type="EMBL" id="JAAMPC010000004">
    <property type="protein sequence ID" value="KAG2315136.1"/>
    <property type="molecule type" value="Genomic_DNA"/>
</dbReference>
<feature type="chain" id="PRO_5036502900" description="Secreted protein" evidence="1">
    <location>
        <begin position="22"/>
        <end position="80"/>
    </location>
</feature>
<protein>
    <recommendedName>
        <fullName evidence="4">Secreted protein</fullName>
    </recommendedName>
</protein>
<reference evidence="2 3" key="1">
    <citation type="submission" date="2020-02" db="EMBL/GenBank/DDBJ databases">
        <authorList>
            <person name="Ma Q."/>
            <person name="Huang Y."/>
            <person name="Song X."/>
            <person name="Pei D."/>
        </authorList>
    </citation>
    <scope>NUCLEOTIDE SEQUENCE [LARGE SCALE GENOMIC DNA]</scope>
    <source>
        <strain evidence="2">Sxm20200214</strain>
        <tissue evidence="2">Leaf</tissue>
    </source>
</reference>
<evidence type="ECO:0008006" key="4">
    <source>
        <dbReference type="Google" id="ProtNLM"/>
    </source>
</evidence>
<evidence type="ECO:0000256" key="1">
    <source>
        <dbReference type="SAM" id="SignalP"/>
    </source>
</evidence>
<keyword evidence="1" id="KW-0732">Signal</keyword>
<comment type="caution">
    <text evidence="2">The sequence shown here is derived from an EMBL/GenBank/DDBJ whole genome shotgun (WGS) entry which is preliminary data.</text>
</comment>
<feature type="signal peptide" evidence="1">
    <location>
        <begin position="1"/>
        <end position="21"/>
    </location>
</feature>
<gene>
    <name evidence="2" type="ORF">Bca52824_018258</name>
</gene>
<sequence>MHVIEPLLVLIDCYLLVLVESVSRWVSSTATELFRGCSVRFGVSVATELSSTATELSSMAMKLSFGGDGALSRWLSSNRR</sequence>
<name>A0A8X7VPE2_BRACI</name>
<organism evidence="2 3">
    <name type="scientific">Brassica carinata</name>
    <name type="common">Ethiopian mustard</name>
    <name type="synonym">Abyssinian cabbage</name>
    <dbReference type="NCBI Taxonomy" id="52824"/>
    <lineage>
        <taxon>Eukaryota</taxon>
        <taxon>Viridiplantae</taxon>
        <taxon>Streptophyta</taxon>
        <taxon>Embryophyta</taxon>
        <taxon>Tracheophyta</taxon>
        <taxon>Spermatophyta</taxon>
        <taxon>Magnoliopsida</taxon>
        <taxon>eudicotyledons</taxon>
        <taxon>Gunneridae</taxon>
        <taxon>Pentapetalae</taxon>
        <taxon>rosids</taxon>
        <taxon>malvids</taxon>
        <taxon>Brassicales</taxon>
        <taxon>Brassicaceae</taxon>
        <taxon>Brassiceae</taxon>
        <taxon>Brassica</taxon>
    </lineage>
</organism>
<proteinExistence type="predicted"/>
<evidence type="ECO:0000313" key="2">
    <source>
        <dbReference type="EMBL" id="KAG2315136.1"/>
    </source>
</evidence>
<dbReference type="Proteomes" id="UP000886595">
    <property type="component" value="Unassembled WGS sequence"/>
</dbReference>
<dbReference type="AlphaFoldDB" id="A0A8X7VPE2"/>